<dbReference type="UniPathway" id="UPA00242"/>
<dbReference type="Gene3D" id="2.70.98.10">
    <property type="match status" value="1"/>
</dbReference>
<dbReference type="GO" id="GO:0030246">
    <property type="term" value="F:carbohydrate binding"/>
    <property type="evidence" value="ECO:0007669"/>
    <property type="project" value="InterPro"/>
</dbReference>
<evidence type="ECO:0000256" key="8">
    <source>
        <dbReference type="PIRNR" id="PIRNR005096"/>
    </source>
</evidence>
<dbReference type="CDD" id="cd09019">
    <property type="entry name" value="galactose_mutarotase_like"/>
    <property type="match status" value="1"/>
</dbReference>
<dbReference type="AlphaFoldDB" id="A0A125W5U6"/>
<evidence type="ECO:0000313" key="13">
    <source>
        <dbReference type="Proteomes" id="UP000004846"/>
    </source>
</evidence>
<feature type="active site" description="Proton acceptor" evidence="9">
    <location>
        <position position="318"/>
    </location>
</feature>
<evidence type="ECO:0000256" key="3">
    <source>
        <dbReference type="ARBA" id="ARBA00006206"/>
    </source>
</evidence>
<dbReference type="PROSITE" id="PS00545">
    <property type="entry name" value="ALDOSE_1_EPIMERASE"/>
    <property type="match status" value="1"/>
</dbReference>
<evidence type="ECO:0000256" key="7">
    <source>
        <dbReference type="ARBA" id="ARBA00023277"/>
    </source>
</evidence>
<dbReference type="PANTHER" id="PTHR10091">
    <property type="entry name" value="ALDOSE-1-EPIMERASE"/>
    <property type="match status" value="1"/>
</dbReference>
<dbReference type="InterPro" id="IPR008183">
    <property type="entry name" value="Aldose_1/G6P_1-epimerase"/>
</dbReference>
<dbReference type="InterPro" id="IPR047215">
    <property type="entry name" value="Galactose_mutarotase-like"/>
</dbReference>
<dbReference type="InterPro" id="IPR015443">
    <property type="entry name" value="Aldose_1-epimerase"/>
</dbReference>
<evidence type="ECO:0000256" key="11">
    <source>
        <dbReference type="PIRSR" id="PIRSR005096-3"/>
    </source>
</evidence>
<dbReference type="GO" id="GO:0033499">
    <property type="term" value="P:galactose catabolic process via UDP-galactose, Leloir pathway"/>
    <property type="evidence" value="ECO:0007669"/>
    <property type="project" value="TreeGrafter"/>
</dbReference>
<evidence type="ECO:0000256" key="2">
    <source>
        <dbReference type="ARBA" id="ARBA00005028"/>
    </source>
</evidence>
<feature type="binding site" evidence="11">
    <location>
        <begin position="183"/>
        <end position="185"/>
    </location>
    <ligand>
        <name>beta-D-galactose</name>
        <dbReference type="ChEBI" id="CHEBI:27667"/>
    </ligand>
</feature>
<dbReference type="InterPro" id="IPR013458">
    <property type="entry name" value="Ald_epimerase_bac"/>
</dbReference>
<keyword evidence="6 8" id="KW-0413">Isomerase</keyword>
<evidence type="ECO:0000313" key="12">
    <source>
        <dbReference type="EMBL" id="EFM82882.1"/>
    </source>
</evidence>
<organism evidence="12 13">
    <name type="scientific">Enterococcus faecalis TX4248</name>
    <dbReference type="NCBI Taxonomy" id="749495"/>
    <lineage>
        <taxon>Bacteria</taxon>
        <taxon>Bacillati</taxon>
        <taxon>Bacillota</taxon>
        <taxon>Bacilli</taxon>
        <taxon>Lactobacillales</taxon>
        <taxon>Enterococcaceae</taxon>
        <taxon>Enterococcus</taxon>
    </lineage>
</organism>
<evidence type="ECO:0000256" key="4">
    <source>
        <dbReference type="ARBA" id="ARBA00013185"/>
    </source>
</evidence>
<evidence type="ECO:0000256" key="9">
    <source>
        <dbReference type="PIRSR" id="PIRSR005096-1"/>
    </source>
</evidence>
<dbReference type="HOGENOM" id="CLU_031753_1_1_9"/>
<dbReference type="NCBIfam" id="NF008277">
    <property type="entry name" value="PRK11055.1"/>
    <property type="match status" value="1"/>
</dbReference>
<evidence type="ECO:0000256" key="10">
    <source>
        <dbReference type="PIRSR" id="PIRSR005096-2"/>
    </source>
</evidence>
<dbReference type="InterPro" id="IPR011013">
    <property type="entry name" value="Gal_mutarotase_sf_dom"/>
</dbReference>
<dbReference type="InterPro" id="IPR018052">
    <property type="entry name" value="Ald1_epimerase_CS"/>
</dbReference>
<feature type="binding site" evidence="10">
    <location>
        <position position="255"/>
    </location>
    <ligand>
        <name>beta-D-galactose</name>
        <dbReference type="ChEBI" id="CHEBI:27667"/>
    </ligand>
</feature>
<dbReference type="GO" id="GO:0005737">
    <property type="term" value="C:cytoplasm"/>
    <property type="evidence" value="ECO:0007669"/>
    <property type="project" value="TreeGrafter"/>
</dbReference>
<dbReference type="GO" id="GO:0004034">
    <property type="term" value="F:aldose 1-epimerase activity"/>
    <property type="evidence" value="ECO:0007669"/>
    <property type="project" value="UniProtKB-EC"/>
</dbReference>
<dbReference type="PANTHER" id="PTHR10091:SF0">
    <property type="entry name" value="GALACTOSE MUTAROTASE"/>
    <property type="match status" value="1"/>
</dbReference>
<sequence>MKEGLIILTISTESFGQGMLLYTLTNKNGVTLKATDFGARIVALDVPLTKNESRSLVLGFPSADEYLSKDLYFGATIGRTAGRIADGSFELAGKKYQTMINTPTQTTLHGGTPGFESKKWHSEIQEAQANPSVKFWLESPAGENGFPGNLTVSVTYTLTEENEWQIEYQATTDEQTLFNPTNHVYFNLTGNPTIPIDAHELQINAQKFVPLDERVLPLGELASVDQTAFDLQKPKKLAEVFSSTDEQIQKMNGFDHPFILTNHDLINPDVILKSPTKDITLEMFTDQPSVVIFSANFADNGPDIQGQKLVNHGALTFETQVCPGAERFPLFGSITLSPEQEFHSTTRFKLIY</sequence>
<dbReference type="SUPFAM" id="SSF74650">
    <property type="entry name" value="Galactose mutarotase-like"/>
    <property type="match status" value="1"/>
</dbReference>
<accession>A0A125W5U6</accession>
<comment type="catalytic activity">
    <reaction evidence="1 8">
        <text>alpha-D-glucose = beta-D-glucose</text>
        <dbReference type="Rhea" id="RHEA:10264"/>
        <dbReference type="ChEBI" id="CHEBI:15903"/>
        <dbReference type="ChEBI" id="CHEBI:17925"/>
        <dbReference type="EC" id="5.1.3.3"/>
    </reaction>
</comment>
<dbReference type="Pfam" id="PF01263">
    <property type="entry name" value="Aldose_epim"/>
    <property type="match status" value="1"/>
</dbReference>
<dbReference type="Proteomes" id="UP000004846">
    <property type="component" value="Unassembled WGS sequence"/>
</dbReference>
<evidence type="ECO:0000256" key="6">
    <source>
        <dbReference type="ARBA" id="ARBA00023235"/>
    </source>
</evidence>
<proteinExistence type="inferred from homology"/>
<protein>
    <recommendedName>
        <fullName evidence="5 8">Aldose 1-epimerase</fullName>
        <ecNumber evidence="4 8">5.1.3.3</ecNumber>
    </recommendedName>
</protein>
<dbReference type="NCBIfam" id="TIGR02636">
    <property type="entry name" value="galM_Leloir"/>
    <property type="match status" value="1"/>
</dbReference>
<keyword evidence="7 8" id="KW-0119">Carbohydrate metabolism</keyword>
<reference evidence="12 13" key="1">
    <citation type="submission" date="2010-07" db="EMBL/GenBank/DDBJ databases">
        <authorList>
            <person name="Sid Ahmed O."/>
        </authorList>
    </citation>
    <scope>NUCLEOTIDE SEQUENCE [LARGE SCALE GENOMIC DNA]</scope>
    <source>
        <strain evidence="12 13">TX4248</strain>
    </source>
</reference>
<comment type="pathway">
    <text evidence="2 8">Carbohydrate metabolism; hexose metabolism.</text>
</comment>
<evidence type="ECO:0000256" key="1">
    <source>
        <dbReference type="ARBA" id="ARBA00001614"/>
    </source>
</evidence>
<comment type="caution">
    <text evidence="12">The sequence shown here is derived from an EMBL/GenBank/DDBJ whole genome shotgun (WGS) entry which is preliminary data.</text>
</comment>
<dbReference type="PIRSF" id="PIRSF005096">
    <property type="entry name" value="GALM"/>
    <property type="match status" value="1"/>
</dbReference>
<dbReference type="EMBL" id="AEBR01000046">
    <property type="protein sequence ID" value="EFM82882.1"/>
    <property type="molecule type" value="Genomic_DNA"/>
</dbReference>
<name>A0A125W5U6_ENTFL</name>
<dbReference type="GO" id="GO:0006006">
    <property type="term" value="P:glucose metabolic process"/>
    <property type="evidence" value="ECO:0007669"/>
    <property type="project" value="TreeGrafter"/>
</dbReference>
<dbReference type="RefSeq" id="WP_002399474.1">
    <property type="nucleotide sequence ID" value="NZ_GL454447.1"/>
</dbReference>
<evidence type="ECO:0000256" key="5">
    <source>
        <dbReference type="ARBA" id="ARBA00014165"/>
    </source>
</evidence>
<feature type="active site" description="Proton donor" evidence="9">
    <location>
        <position position="183"/>
    </location>
</feature>
<dbReference type="EC" id="5.1.3.3" evidence="4 8"/>
<gene>
    <name evidence="12" type="primary">galM</name>
    <name evidence="12" type="ORF">HMPREF9498_01518</name>
</gene>
<dbReference type="InterPro" id="IPR014718">
    <property type="entry name" value="GH-type_carb-bd"/>
</dbReference>
<comment type="similarity">
    <text evidence="3 8">Belongs to the aldose epimerase family.</text>
</comment>